<evidence type="ECO:0000256" key="2">
    <source>
        <dbReference type="ARBA" id="ARBA00023015"/>
    </source>
</evidence>
<dbReference type="PANTHER" id="PTHR30126">
    <property type="entry name" value="HTH-TYPE TRANSCRIPTIONAL REGULATOR"/>
    <property type="match status" value="1"/>
</dbReference>
<dbReference type="PROSITE" id="PS50931">
    <property type="entry name" value="HTH_LYSR"/>
    <property type="match status" value="1"/>
</dbReference>
<sequence>MNLRFLETFVWVARLRSFRLTAEKLFTTQASISSRIAVLEEDLGVKLFLRDSRGVSLTPQGQQVLEYAERMVNTMHRLRQSIDSTRVSEGRLRIGAMDSVIHTWLSSVVRRVMEAYPALEIELTADAALNLCDQLQKGYLDIIFQTDLLRVETVRNIELAKYPIRWIVAKGSAYDRPYRSLADLAGERVITFVKNSRPHQDILSLFHLNGVETPRVSCVNSVAAMTRLIGEGFGIGAVPPVLVRRELEDGTLTVVEIDSHPPSLDIVASWRTGAGLELSESVIALTVGVVAAFCAEAGEDKAMLMANAAAQSSGGETGGDMDRAMDRDTPRDA</sequence>
<accession>A0A849B914</accession>
<organism evidence="7 8">
    <name type="scientific">Cupriavidus gilardii</name>
    <dbReference type="NCBI Taxonomy" id="82541"/>
    <lineage>
        <taxon>Bacteria</taxon>
        <taxon>Pseudomonadati</taxon>
        <taxon>Pseudomonadota</taxon>
        <taxon>Betaproteobacteria</taxon>
        <taxon>Burkholderiales</taxon>
        <taxon>Burkholderiaceae</taxon>
        <taxon>Cupriavidus</taxon>
    </lineage>
</organism>
<evidence type="ECO:0000256" key="5">
    <source>
        <dbReference type="SAM" id="MobiDB-lite"/>
    </source>
</evidence>
<feature type="domain" description="HTH lysR-type" evidence="6">
    <location>
        <begin position="1"/>
        <end position="58"/>
    </location>
</feature>
<proteinExistence type="inferred from homology"/>
<evidence type="ECO:0000313" key="8">
    <source>
        <dbReference type="Proteomes" id="UP000542973"/>
    </source>
</evidence>
<dbReference type="SUPFAM" id="SSF46785">
    <property type="entry name" value="Winged helix' DNA-binding domain"/>
    <property type="match status" value="1"/>
</dbReference>
<dbReference type="Gene3D" id="1.10.10.10">
    <property type="entry name" value="Winged helix-like DNA-binding domain superfamily/Winged helix DNA-binding domain"/>
    <property type="match status" value="1"/>
</dbReference>
<comment type="caution">
    <text evidence="7">The sequence shown here is derived from an EMBL/GenBank/DDBJ whole genome shotgun (WGS) entry which is preliminary data.</text>
</comment>
<reference evidence="7 8" key="1">
    <citation type="submission" date="2020-05" db="EMBL/GenBank/DDBJ databases">
        <title>MicrobeNet Type strains.</title>
        <authorList>
            <person name="Nicholson A.C."/>
        </authorList>
    </citation>
    <scope>NUCLEOTIDE SEQUENCE [LARGE SCALE GENOMIC DNA]</scope>
    <source>
        <strain evidence="7 8">ATCC 700815</strain>
    </source>
</reference>
<keyword evidence="4" id="KW-0804">Transcription</keyword>
<comment type="similarity">
    <text evidence="1">Belongs to the LysR transcriptional regulatory family.</text>
</comment>
<dbReference type="InterPro" id="IPR036390">
    <property type="entry name" value="WH_DNA-bd_sf"/>
</dbReference>
<dbReference type="InterPro" id="IPR036388">
    <property type="entry name" value="WH-like_DNA-bd_sf"/>
</dbReference>
<feature type="compositionally biased region" description="Basic and acidic residues" evidence="5">
    <location>
        <begin position="320"/>
        <end position="333"/>
    </location>
</feature>
<evidence type="ECO:0000313" key="7">
    <source>
        <dbReference type="EMBL" id="NNH12220.1"/>
    </source>
</evidence>
<dbReference type="InterPro" id="IPR000847">
    <property type="entry name" value="LysR_HTH_N"/>
</dbReference>
<dbReference type="RefSeq" id="WP_053823841.1">
    <property type="nucleotide sequence ID" value="NZ_BAAAEB010000022.1"/>
</dbReference>
<dbReference type="PANTHER" id="PTHR30126:SF77">
    <property type="entry name" value="TRANSCRIPTIONAL REGULATORY PROTEIN"/>
    <property type="match status" value="1"/>
</dbReference>
<dbReference type="GO" id="GO:0003700">
    <property type="term" value="F:DNA-binding transcription factor activity"/>
    <property type="evidence" value="ECO:0007669"/>
    <property type="project" value="InterPro"/>
</dbReference>
<evidence type="ECO:0000256" key="3">
    <source>
        <dbReference type="ARBA" id="ARBA00023125"/>
    </source>
</evidence>
<protein>
    <submittedName>
        <fullName evidence="7">LysR family transcriptional regulator</fullName>
    </submittedName>
</protein>
<dbReference type="Gene3D" id="3.40.190.10">
    <property type="entry name" value="Periplasmic binding protein-like II"/>
    <property type="match status" value="2"/>
</dbReference>
<dbReference type="PRINTS" id="PR00039">
    <property type="entry name" value="HTHLYSR"/>
</dbReference>
<dbReference type="InterPro" id="IPR005119">
    <property type="entry name" value="LysR_subst-bd"/>
</dbReference>
<name>A0A849B914_9BURK</name>
<dbReference type="GO" id="GO:0000976">
    <property type="term" value="F:transcription cis-regulatory region binding"/>
    <property type="evidence" value="ECO:0007669"/>
    <property type="project" value="TreeGrafter"/>
</dbReference>
<gene>
    <name evidence="7" type="ORF">HLB16_15210</name>
</gene>
<dbReference type="Pfam" id="PF03466">
    <property type="entry name" value="LysR_substrate"/>
    <property type="match status" value="1"/>
</dbReference>
<dbReference type="Proteomes" id="UP000542973">
    <property type="component" value="Unassembled WGS sequence"/>
</dbReference>
<keyword evidence="3" id="KW-0238">DNA-binding</keyword>
<dbReference type="CDD" id="cd05466">
    <property type="entry name" value="PBP2_LTTR_substrate"/>
    <property type="match status" value="1"/>
</dbReference>
<dbReference type="Pfam" id="PF00126">
    <property type="entry name" value="HTH_1"/>
    <property type="match status" value="1"/>
</dbReference>
<dbReference type="FunFam" id="1.10.10.10:FF:000001">
    <property type="entry name" value="LysR family transcriptional regulator"/>
    <property type="match status" value="1"/>
</dbReference>
<evidence type="ECO:0000259" key="6">
    <source>
        <dbReference type="PROSITE" id="PS50931"/>
    </source>
</evidence>
<keyword evidence="2" id="KW-0805">Transcription regulation</keyword>
<evidence type="ECO:0000256" key="1">
    <source>
        <dbReference type="ARBA" id="ARBA00009437"/>
    </source>
</evidence>
<dbReference type="SUPFAM" id="SSF53850">
    <property type="entry name" value="Periplasmic binding protein-like II"/>
    <property type="match status" value="1"/>
</dbReference>
<dbReference type="AlphaFoldDB" id="A0A849B914"/>
<evidence type="ECO:0000256" key="4">
    <source>
        <dbReference type="ARBA" id="ARBA00023163"/>
    </source>
</evidence>
<feature type="region of interest" description="Disordered" evidence="5">
    <location>
        <begin position="310"/>
        <end position="333"/>
    </location>
</feature>
<dbReference type="EMBL" id="JABEMD010000025">
    <property type="protein sequence ID" value="NNH12220.1"/>
    <property type="molecule type" value="Genomic_DNA"/>
</dbReference>